<dbReference type="Pfam" id="PF09811">
    <property type="entry name" value="Yae1_N"/>
    <property type="match status" value="1"/>
</dbReference>
<name>A0A1W5DD21_9LECA</name>
<organism evidence="4 5">
    <name type="scientific">Lasallia pustulata</name>
    <dbReference type="NCBI Taxonomy" id="136370"/>
    <lineage>
        <taxon>Eukaryota</taxon>
        <taxon>Fungi</taxon>
        <taxon>Dikarya</taxon>
        <taxon>Ascomycota</taxon>
        <taxon>Pezizomycotina</taxon>
        <taxon>Lecanoromycetes</taxon>
        <taxon>OSLEUM clade</taxon>
        <taxon>Umbilicariomycetidae</taxon>
        <taxon>Umbilicariales</taxon>
        <taxon>Umbilicariaceae</taxon>
        <taxon>Lasallia</taxon>
    </lineage>
</organism>
<reference evidence="5" key="1">
    <citation type="submission" date="2017-03" db="EMBL/GenBank/DDBJ databases">
        <authorList>
            <person name="Sharma R."/>
            <person name="Thines M."/>
        </authorList>
    </citation>
    <scope>NUCLEOTIDE SEQUENCE [LARGE SCALE GENOMIC DNA]</scope>
</reference>
<dbReference type="InterPro" id="IPR019191">
    <property type="entry name" value="Essential_protein_Yae1_N"/>
</dbReference>
<dbReference type="Proteomes" id="UP000192927">
    <property type="component" value="Unassembled WGS sequence"/>
</dbReference>
<dbReference type="AlphaFoldDB" id="A0A1W5DD21"/>
<accession>A0A1W5DD21</accession>
<dbReference type="InterPro" id="IPR052436">
    <property type="entry name" value="LTO1_adapter"/>
</dbReference>
<evidence type="ECO:0000259" key="3">
    <source>
        <dbReference type="Pfam" id="PF09811"/>
    </source>
</evidence>
<dbReference type="EMBL" id="FWEW01003742">
    <property type="protein sequence ID" value="SLM40905.1"/>
    <property type="molecule type" value="Genomic_DNA"/>
</dbReference>
<keyword evidence="5" id="KW-1185">Reference proteome</keyword>
<comment type="similarity">
    <text evidence="1">Belongs to the LTO1 family.</text>
</comment>
<feature type="domain" description="Essential protein Yae1 N-terminal" evidence="3">
    <location>
        <begin position="20"/>
        <end position="58"/>
    </location>
</feature>
<dbReference type="PANTHER" id="PTHR28532:SF1">
    <property type="entry name" value="ORAL CANCER OVEREXPRESSED 1"/>
    <property type="match status" value="1"/>
</dbReference>
<feature type="region of interest" description="Disordered" evidence="2">
    <location>
        <begin position="66"/>
        <end position="123"/>
    </location>
</feature>
<dbReference type="PANTHER" id="PTHR28532">
    <property type="entry name" value="GEO13458P1"/>
    <property type="match status" value="1"/>
</dbReference>
<protein>
    <submittedName>
        <fullName evidence="4">Essential protein Yae1, N-terminal</fullName>
    </submittedName>
</protein>
<evidence type="ECO:0000313" key="4">
    <source>
        <dbReference type="EMBL" id="SLM40905.1"/>
    </source>
</evidence>
<evidence type="ECO:0000313" key="5">
    <source>
        <dbReference type="Proteomes" id="UP000192927"/>
    </source>
</evidence>
<proteinExistence type="inferred from homology"/>
<sequence length="217" mass="23966">MEDDPFDDLLGLEDKFYDEGYKLGVADGTQAGHVEGRLFGLEKGFEKYRSMGKLHGRATVWASRLSHPQELEEQEASSTTRVWEKGSNDYSPVPDPSDDAQLGGDRGDRGFPGPERAGDSLLPVLPANPRIEKHIQTLYALVEPESLSTLNNEEAVSDFDDRLKRAQGKVKIIEKYIHEGSFDTTNRGSTVKHIAEPTSSTDGNGSIEDITSLHARH</sequence>
<evidence type="ECO:0000256" key="1">
    <source>
        <dbReference type="ARBA" id="ARBA00038090"/>
    </source>
</evidence>
<feature type="region of interest" description="Disordered" evidence="2">
    <location>
        <begin position="194"/>
        <end position="217"/>
    </location>
</feature>
<evidence type="ECO:0000256" key="2">
    <source>
        <dbReference type="SAM" id="MobiDB-lite"/>
    </source>
</evidence>